<feature type="compositionally biased region" description="Acidic residues" evidence="1">
    <location>
        <begin position="1"/>
        <end position="12"/>
    </location>
</feature>
<feature type="compositionally biased region" description="Basic residues" evidence="1">
    <location>
        <begin position="66"/>
        <end position="80"/>
    </location>
</feature>
<dbReference type="EMBL" id="CADCTR010000751">
    <property type="protein sequence ID" value="CAA9261886.1"/>
    <property type="molecule type" value="Genomic_DNA"/>
</dbReference>
<feature type="region of interest" description="Disordered" evidence="1">
    <location>
        <begin position="1"/>
        <end position="23"/>
    </location>
</feature>
<feature type="compositionally biased region" description="Low complexity" evidence="1">
    <location>
        <begin position="81"/>
        <end position="95"/>
    </location>
</feature>
<gene>
    <name evidence="2" type="ORF">AVDCRST_MAG93-2220</name>
</gene>
<organism evidence="2">
    <name type="scientific">uncultured Chloroflexia bacterium</name>
    <dbReference type="NCBI Taxonomy" id="1672391"/>
    <lineage>
        <taxon>Bacteria</taxon>
        <taxon>Bacillati</taxon>
        <taxon>Chloroflexota</taxon>
        <taxon>Chloroflexia</taxon>
        <taxon>environmental samples</taxon>
    </lineage>
</organism>
<name>A0A6J4IWH4_9CHLR</name>
<sequence length="158" mass="17263">MALEDGADDPQVELELVPADPNSMVLEAQEGPYHSANLVTLRSSPVPMLAPPHRSASARDGAPRSTKPRRLSTRVLRHPAPRSSSPSTSASPSVATVRTKVITPYPLRWTTRPSVRIAPSVMAQSPAPGLTWWLPFSCISQSLPKLRVCFKLTKMLYQ</sequence>
<evidence type="ECO:0000313" key="2">
    <source>
        <dbReference type="EMBL" id="CAA9261886.1"/>
    </source>
</evidence>
<dbReference type="AlphaFoldDB" id="A0A6J4IWH4"/>
<accession>A0A6J4IWH4</accession>
<evidence type="ECO:0000256" key="1">
    <source>
        <dbReference type="SAM" id="MobiDB-lite"/>
    </source>
</evidence>
<protein>
    <submittedName>
        <fullName evidence="2">Uncharacterized protein</fullName>
    </submittedName>
</protein>
<reference evidence="2" key="1">
    <citation type="submission" date="2020-02" db="EMBL/GenBank/DDBJ databases">
        <authorList>
            <person name="Meier V. D."/>
        </authorList>
    </citation>
    <scope>NUCLEOTIDE SEQUENCE</scope>
    <source>
        <strain evidence="2">AVDCRST_MAG93</strain>
    </source>
</reference>
<proteinExistence type="predicted"/>
<feature type="region of interest" description="Disordered" evidence="1">
    <location>
        <begin position="44"/>
        <end position="95"/>
    </location>
</feature>